<organism evidence="3 4">
    <name type="scientific">Glossina palpalis gambiensis</name>
    <dbReference type="NCBI Taxonomy" id="67801"/>
    <lineage>
        <taxon>Eukaryota</taxon>
        <taxon>Metazoa</taxon>
        <taxon>Ecdysozoa</taxon>
        <taxon>Arthropoda</taxon>
        <taxon>Hexapoda</taxon>
        <taxon>Insecta</taxon>
        <taxon>Pterygota</taxon>
        <taxon>Neoptera</taxon>
        <taxon>Endopterygota</taxon>
        <taxon>Diptera</taxon>
        <taxon>Brachycera</taxon>
        <taxon>Muscomorpha</taxon>
        <taxon>Hippoboscoidea</taxon>
        <taxon>Glossinidae</taxon>
        <taxon>Glossina</taxon>
    </lineage>
</organism>
<feature type="compositionally biased region" description="Basic and acidic residues" evidence="2">
    <location>
        <begin position="174"/>
        <end position="185"/>
    </location>
</feature>
<dbReference type="Proteomes" id="UP000092460">
    <property type="component" value="Unassembled WGS sequence"/>
</dbReference>
<feature type="coiled-coil region" evidence="1">
    <location>
        <begin position="73"/>
        <end position="107"/>
    </location>
</feature>
<evidence type="ECO:0000313" key="4">
    <source>
        <dbReference type="Proteomes" id="UP000092460"/>
    </source>
</evidence>
<dbReference type="STRING" id="67801.A0A1B0BNK5"/>
<accession>A0A1B0BNK5</accession>
<dbReference type="AlphaFoldDB" id="A0A1B0BNK5"/>
<feature type="compositionally biased region" description="Basic and acidic residues" evidence="2">
    <location>
        <begin position="890"/>
        <end position="900"/>
    </location>
</feature>
<dbReference type="EMBL" id="JXJN01017426">
    <property type="status" value="NOT_ANNOTATED_CDS"/>
    <property type="molecule type" value="Genomic_DNA"/>
</dbReference>
<feature type="region of interest" description="Disordered" evidence="2">
    <location>
        <begin position="890"/>
        <end position="910"/>
    </location>
</feature>
<evidence type="ECO:0000256" key="1">
    <source>
        <dbReference type="SAM" id="Coils"/>
    </source>
</evidence>
<protein>
    <submittedName>
        <fullName evidence="3">Uncharacterized protein</fullName>
    </submittedName>
</protein>
<dbReference type="EnsemblMetazoa" id="GPPI035682-RA">
    <property type="protein sequence ID" value="GPPI035682-PA"/>
    <property type="gene ID" value="GPPI035682"/>
</dbReference>
<sequence length="1207" mass="140157">MEDFVLLSGSKKKCACTRKEIMQRNNNDPRDEHVPLSPCYKCKKRKYYERRVARLEKEWDNFKLSADVTASKFIAMERRVKDLIKEKQILEQKLQDINDKMRCAQVMNSEEEWQEMDDSYDECVSTFSQESEGSFLLSPNTNKIKCQPSPQTAAAFDQHLLLCFNCKKQRAKDGKSQHKAGEERSKRSKGAGNQRRLSWDLRDTENEKECASPSADEICDYEELNYLSQRTNSDEKPELEKCLAKRVGSRMEWESRQNDNDNDNDSEEACEYARNDETYDCEVAKACLSPPNDEIYDCEIVNRKSQHIYNEKQTAYPVKIQICSNETKIDERGVEWELRQACKEETSVCSVTTKPCEYEAKADKRGSQWELRQADNNNKEICACPKKEQRTLKWCVPLTDSDDICASNEAFNSCERPQEEEDQRALEWKTSQFNSEDACTSTITCNLSDREGKKNQRAFDCASSIIRYPYDCKGENGKRAFDSKLIFLLLSLQRKPCCMKFKACECETKKDQRGLKWCVALTANDEEDLCDACEREEEDSSVSQSIDEMTCGYLQKSKPLQSEEERDQRSLKWTIPQIDSDELCVLSAKTANPCECKVKDDQREPQWKLSQSDSDLQKMSCAANAFKEAKKDQRSLKWCNPLTDNEKPSCVYSVKTEPCENRAKKDQQGSEWELRRKGDDNKSASAFSKKRYPCEYVTKEDEGKLEWELPLACCESTSAFSKNCCPCDYVTKEDEATLEYKLPSACSENSIIHSTKIEFEAKKNQQKLESDRLRADNKKTCPYVTCAYGEDKDQRALERDIPQADDEKKICLYPLRADACEHEKKKDLPSALEWELRKSNNVCSSKARTSSECGTKPDHLATEWELREQQQLAVNDNEQSCANTLGAKSSECEAKEEDHSTSQSNLLDKDNNRDLFNTLKKEYEERFTYLEEELRNYRASVLTGNDKISTMDQRMQTMISEKQILEEKLKQSHNGHEQLDVLRKHYEDRITRLEQDLHNYQLSAKTHNSQISELEKRMQSLVKEKQLLEEEVKQKAFQHMEKTILDDNNKLALRPADDRDRIFELEKSMQALLKEKEFLEEELKQKGCNTADNDRLKDELHDCKLTVRSADDEITKLEERMQNLKEEKELLELAFKKKEDQLRALQEKEKSNGNEHTQKDFDDCNRKAEAAIAKAAVLDERIKTLGHEKEFLESKLRVNFLEYDYSI</sequence>
<reference evidence="3" key="2">
    <citation type="submission" date="2020-05" db="UniProtKB">
        <authorList>
            <consortium name="EnsemblMetazoa"/>
        </authorList>
    </citation>
    <scope>IDENTIFICATION</scope>
    <source>
        <strain evidence="3">IAEA</strain>
    </source>
</reference>
<evidence type="ECO:0000313" key="3">
    <source>
        <dbReference type="EnsemblMetazoa" id="GPPI035682-PA"/>
    </source>
</evidence>
<dbReference type="VEuPathDB" id="VectorBase:GPPI035682"/>
<proteinExistence type="predicted"/>
<evidence type="ECO:0000256" key="2">
    <source>
        <dbReference type="SAM" id="MobiDB-lite"/>
    </source>
</evidence>
<feature type="compositionally biased region" description="Basic and acidic residues" evidence="2">
    <location>
        <begin position="197"/>
        <end position="206"/>
    </location>
</feature>
<keyword evidence="4" id="KW-1185">Reference proteome</keyword>
<feature type="region of interest" description="Disordered" evidence="2">
    <location>
        <begin position="174"/>
        <end position="206"/>
    </location>
</feature>
<feature type="coiled-coil region" evidence="1">
    <location>
        <begin position="1062"/>
        <end position="1148"/>
    </location>
</feature>
<name>A0A1B0BNK5_9MUSC</name>
<reference evidence="4" key="1">
    <citation type="submission" date="2015-01" db="EMBL/GenBank/DDBJ databases">
        <authorList>
            <person name="Aksoy S."/>
            <person name="Warren W."/>
            <person name="Wilson R.K."/>
        </authorList>
    </citation>
    <scope>NUCLEOTIDE SEQUENCE [LARGE SCALE GENOMIC DNA]</scope>
    <source>
        <strain evidence="4">IAEA</strain>
    </source>
</reference>
<feature type="coiled-coil region" evidence="1">
    <location>
        <begin position="976"/>
        <end position="1038"/>
    </location>
</feature>
<keyword evidence="1" id="KW-0175">Coiled coil</keyword>